<sequence length="74" mass="8229">MVRTLSLAEESLYTRGTHGRNKQLGQHLEVAVLSLNHAINLFGLDPTDNEQYTLDALNQALQTLGSFIYPFPEG</sequence>
<evidence type="ECO:0000313" key="1">
    <source>
        <dbReference type="EMBL" id="KKM22267.1"/>
    </source>
</evidence>
<name>A0A0F9I419_9ZZZZ</name>
<protein>
    <submittedName>
        <fullName evidence="1">Uncharacterized protein</fullName>
    </submittedName>
</protein>
<dbReference type="AlphaFoldDB" id="A0A0F9I419"/>
<organism evidence="1">
    <name type="scientific">marine sediment metagenome</name>
    <dbReference type="NCBI Taxonomy" id="412755"/>
    <lineage>
        <taxon>unclassified sequences</taxon>
        <taxon>metagenomes</taxon>
        <taxon>ecological metagenomes</taxon>
    </lineage>
</organism>
<comment type="caution">
    <text evidence="1">The sequence shown here is derived from an EMBL/GenBank/DDBJ whole genome shotgun (WGS) entry which is preliminary data.</text>
</comment>
<reference evidence="1" key="1">
    <citation type="journal article" date="2015" name="Nature">
        <title>Complex archaea that bridge the gap between prokaryotes and eukaryotes.</title>
        <authorList>
            <person name="Spang A."/>
            <person name="Saw J.H."/>
            <person name="Jorgensen S.L."/>
            <person name="Zaremba-Niedzwiedzka K."/>
            <person name="Martijn J."/>
            <person name="Lind A.E."/>
            <person name="van Eijk R."/>
            <person name="Schleper C."/>
            <person name="Guy L."/>
            <person name="Ettema T.J."/>
        </authorList>
    </citation>
    <scope>NUCLEOTIDE SEQUENCE</scope>
</reference>
<gene>
    <name evidence="1" type="ORF">LCGC14_1627000</name>
</gene>
<accession>A0A0F9I419</accession>
<dbReference type="EMBL" id="LAZR01013372">
    <property type="protein sequence ID" value="KKM22267.1"/>
    <property type="molecule type" value="Genomic_DNA"/>
</dbReference>
<proteinExistence type="predicted"/>